<comment type="caution">
    <text evidence="2">The sequence shown here is derived from an EMBL/GenBank/DDBJ whole genome shotgun (WGS) entry which is preliminary data.</text>
</comment>
<accession>A0A9P3HML8</accession>
<evidence type="ECO:0000313" key="3">
    <source>
        <dbReference type="EMBL" id="GJJ79279.1"/>
    </source>
</evidence>
<evidence type="ECO:0000313" key="4">
    <source>
        <dbReference type="Proteomes" id="UP000827284"/>
    </source>
</evidence>
<name>A0A9P3HML8_9FUNG</name>
<feature type="compositionally biased region" description="Basic and acidic residues" evidence="1">
    <location>
        <begin position="147"/>
        <end position="163"/>
    </location>
</feature>
<dbReference type="AlphaFoldDB" id="A0A9P3HML8"/>
<feature type="region of interest" description="Disordered" evidence="1">
    <location>
        <begin position="585"/>
        <end position="604"/>
    </location>
</feature>
<sequence length="604" mass="68724">MPLRLPESARTPKGLWPRMADDTPNPLSREKALTLDVFFHEELPIRWLPEFYAERYGGSTQGFVDGLITMSSWRHFPLKSFVHDLLTYCESDRGKEQLGLLSSYSRFQVVSDHLAVNAGSCSGDQLKENMYPFNEDGSKGLYGQKDNGQEDRRQKKARVESSKHQPHPFLSKKENNQETVVVEQQPRSSRSSSDFYKDRMEQESHAFFNSEGSLEDIVLENLRDGRALPPWAKGSPTYKLKLKLKVDWSHQVTALYESARAKSVLDHTHVDEIALLSGILHLDKKHVGFSEQEIKSISNEVVEGFYSKEMREQDIQRAVDASTLWAGWIEKWRLILHNEKVAARKEDREPMEVISTEPLVEEILSSYAECKVKRITSIFFIALHIFRQYNNWATLVSESDCMMTAVGPILNEILTVPQRIKFTYANACTSVGKTRKARLSQDGQPRQPDVIGRTAEQGEVFYGELKGLHPKAATVNTDILRLAIFSKDTLDHLHNTLVRGPPLLTFLSVGSDVTFYLATKVDNTIVHCRLSHVCLPSSLKKLDLDFDFFFNVFQVQSLISVADICLKKKREKPLQETFFPTLGTPERKAAMKSPKKKEPACLDA</sequence>
<reference evidence="2" key="2">
    <citation type="journal article" date="2022" name="Microbiol. Resour. Announc.">
        <title>Whole-Genome Sequence of Entomortierella parvispora E1425, a Mucoromycotan Fungus Associated with Burkholderiaceae-Related Endosymbiotic Bacteria.</title>
        <authorList>
            <person name="Herlambang A."/>
            <person name="Guo Y."/>
            <person name="Takashima Y."/>
            <person name="Narisawa K."/>
            <person name="Ohta H."/>
            <person name="Nishizawa T."/>
        </authorList>
    </citation>
    <scope>NUCLEOTIDE SEQUENCE</scope>
    <source>
        <strain evidence="2">E1425</strain>
    </source>
</reference>
<reference evidence="2" key="1">
    <citation type="submission" date="2021-11" db="EMBL/GenBank/DDBJ databases">
        <authorList>
            <person name="Herlambang A."/>
            <person name="Guo Y."/>
            <person name="Takashima Y."/>
            <person name="Nishizawa T."/>
        </authorList>
    </citation>
    <scope>NUCLEOTIDE SEQUENCE</scope>
    <source>
        <strain evidence="2">E1425</strain>
    </source>
</reference>
<protein>
    <submittedName>
        <fullName evidence="2">Uncharacterized protein</fullName>
    </submittedName>
</protein>
<dbReference type="EMBL" id="BQFW01000018">
    <property type="protein sequence ID" value="GJJ79279.1"/>
    <property type="molecule type" value="Genomic_DNA"/>
</dbReference>
<feature type="compositionally biased region" description="Polar residues" evidence="1">
    <location>
        <begin position="185"/>
        <end position="194"/>
    </location>
</feature>
<gene>
    <name evidence="2" type="ORF">EMPS_11596</name>
    <name evidence="3" type="ORF">EMPS_11640</name>
</gene>
<dbReference type="OrthoDB" id="2448606at2759"/>
<dbReference type="Proteomes" id="UP000827284">
    <property type="component" value="Unassembled WGS sequence"/>
</dbReference>
<evidence type="ECO:0000256" key="1">
    <source>
        <dbReference type="SAM" id="MobiDB-lite"/>
    </source>
</evidence>
<organism evidence="2 4">
    <name type="scientific">Entomortierella parvispora</name>
    <dbReference type="NCBI Taxonomy" id="205924"/>
    <lineage>
        <taxon>Eukaryota</taxon>
        <taxon>Fungi</taxon>
        <taxon>Fungi incertae sedis</taxon>
        <taxon>Mucoromycota</taxon>
        <taxon>Mortierellomycotina</taxon>
        <taxon>Mortierellomycetes</taxon>
        <taxon>Mortierellales</taxon>
        <taxon>Mortierellaceae</taxon>
        <taxon>Entomortierella</taxon>
    </lineage>
</organism>
<dbReference type="EMBL" id="BQFW01000016">
    <property type="protein sequence ID" value="GJJ79236.1"/>
    <property type="molecule type" value="Genomic_DNA"/>
</dbReference>
<feature type="region of interest" description="Disordered" evidence="1">
    <location>
        <begin position="133"/>
        <end position="196"/>
    </location>
</feature>
<proteinExistence type="predicted"/>
<feature type="region of interest" description="Disordered" evidence="1">
    <location>
        <begin position="1"/>
        <end position="21"/>
    </location>
</feature>
<evidence type="ECO:0000313" key="2">
    <source>
        <dbReference type="EMBL" id="GJJ79236.1"/>
    </source>
</evidence>
<keyword evidence="4" id="KW-1185">Reference proteome</keyword>